<feature type="non-terminal residue" evidence="2">
    <location>
        <position position="1"/>
    </location>
</feature>
<feature type="transmembrane region" description="Helical" evidence="1">
    <location>
        <begin position="83"/>
        <end position="102"/>
    </location>
</feature>
<feature type="transmembrane region" description="Helical" evidence="1">
    <location>
        <begin position="43"/>
        <end position="63"/>
    </location>
</feature>
<keyword evidence="1" id="KW-1133">Transmembrane helix</keyword>
<comment type="caution">
    <text evidence="2">The sequence shown here is derived from an EMBL/GenBank/DDBJ whole genome shotgun (WGS) entry which is preliminary data.</text>
</comment>
<reference evidence="2" key="1">
    <citation type="submission" date="2021-06" db="EMBL/GenBank/DDBJ databases">
        <title>Parelaphostrongylus tenuis whole genome reference sequence.</title>
        <authorList>
            <person name="Garwood T.J."/>
            <person name="Larsen P.A."/>
            <person name="Fountain-Jones N.M."/>
            <person name="Garbe J.R."/>
            <person name="Macchietto M.G."/>
            <person name="Kania S.A."/>
            <person name="Gerhold R.W."/>
            <person name="Richards J.E."/>
            <person name="Wolf T.M."/>
        </authorList>
    </citation>
    <scope>NUCLEOTIDE SEQUENCE</scope>
    <source>
        <strain evidence="2">MNPRO001-30</strain>
        <tissue evidence="2">Meninges</tissue>
    </source>
</reference>
<feature type="transmembrane region" description="Helical" evidence="1">
    <location>
        <begin position="12"/>
        <end position="31"/>
    </location>
</feature>
<keyword evidence="1" id="KW-0472">Membrane</keyword>
<keyword evidence="3" id="KW-1185">Reference proteome</keyword>
<sequence length="106" mass="11912">MPIKWISLIDGYFVVSTISISIYSYVLYVIIASKSKAVRSAFFYIFIVTGVFDIMGVIANEWVRNDVNICFGPSFEMISRLAAAMTGTNSLTHLFGSFLMTLNRFT</sequence>
<proteinExistence type="predicted"/>
<dbReference type="Proteomes" id="UP001196413">
    <property type="component" value="Unassembled WGS sequence"/>
</dbReference>
<dbReference type="AlphaFoldDB" id="A0AAD5MJZ8"/>
<dbReference type="EMBL" id="JAHQIW010003725">
    <property type="protein sequence ID" value="KAJ1359897.1"/>
    <property type="molecule type" value="Genomic_DNA"/>
</dbReference>
<keyword evidence="1" id="KW-0812">Transmembrane</keyword>
<protein>
    <recommendedName>
        <fullName evidence="4">Serpentine receptor class gamma</fullName>
    </recommendedName>
</protein>
<gene>
    <name evidence="2" type="ORF">KIN20_018719</name>
</gene>
<name>A0AAD5MJZ8_PARTN</name>
<evidence type="ECO:0008006" key="4">
    <source>
        <dbReference type="Google" id="ProtNLM"/>
    </source>
</evidence>
<organism evidence="2 3">
    <name type="scientific">Parelaphostrongylus tenuis</name>
    <name type="common">Meningeal worm</name>
    <dbReference type="NCBI Taxonomy" id="148309"/>
    <lineage>
        <taxon>Eukaryota</taxon>
        <taxon>Metazoa</taxon>
        <taxon>Ecdysozoa</taxon>
        <taxon>Nematoda</taxon>
        <taxon>Chromadorea</taxon>
        <taxon>Rhabditida</taxon>
        <taxon>Rhabditina</taxon>
        <taxon>Rhabditomorpha</taxon>
        <taxon>Strongyloidea</taxon>
        <taxon>Metastrongylidae</taxon>
        <taxon>Parelaphostrongylus</taxon>
    </lineage>
</organism>
<evidence type="ECO:0000256" key="1">
    <source>
        <dbReference type="SAM" id="Phobius"/>
    </source>
</evidence>
<accession>A0AAD5MJZ8</accession>
<evidence type="ECO:0000313" key="3">
    <source>
        <dbReference type="Proteomes" id="UP001196413"/>
    </source>
</evidence>
<evidence type="ECO:0000313" key="2">
    <source>
        <dbReference type="EMBL" id="KAJ1359897.1"/>
    </source>
</evidence>